<accession>A0A2U1B1J6</accession>
<dbReference type="GeneID" id="78295056"/>
<evidence type="ECO:0000313" key="1">
    <source>
        <dbReference type="EMBL" id="PVY42550.1"/>
    </source>
</evidence>
<sequence length="350" mass="38761">MSIPLGVLTRYDEMGASSRLRYYLFRNALENGGFRPEYHPFFRAAYLRRLYAGQGKSRLLAAGALLRRLALLPRLPERLLVEYELLPELSAAFELKFLRRHRYILNFDDNVWEKYASRPRLAGKYDELIRRADGVIAANDFLLERVAALNPNAIKIPTVVDLGAYDPAGVKKFPRFTVGWIGTPVTYSYLEQAAGALRTMSRAADFELLVIARRDLEARAIPGVRMRFADWSADAEAGLLLQCHAGIMPLTDDPFSRGKSAYKLIQYQAAGLPAIASPVGENVRVIRHGVTGFLADSPAEWADALKQLASDSGLCAAMGLAARAAAFDYSLQKYGPVEAVFLRSALSVSL</sequence>
<dbReference type="Gene3D" id="3.40.50.2000">
    <property type="entry name" value="Glycogen Phosphorylase B"/>
    <property type="match status" value="1"/>
</dbReference>
<organism evidence="1 2">
    <name type="scientific">Victivallis vadensis</name>
    <dbReference type="NCBI Taxonomy" id="172901"/>
    <lineage>
        <taxon>Bacteria</taxon>
        <taxon>Pseudomonadati</taxon>
        <taxon>Lentisphaerota</taxon>
        <taxon>Lentisphaeria</taxon>
        <taxon>Victivallales</taxon>
        <taxon>Victivallaceae</taxon>
        <taxon>Victivallis</taxon>
    </lineage>
</organism>
<dbReference type="Proteomes" id="UP000245959">
    <property type="component" value="Unassembled WGS sequence"/>
</dbReference>
<dbReference type="SUPFAM" id="SSF53756">
    <property type="entry name" value="UDP-Glycosyltransferase/glycogen phosphorylase"/>
    <property type="match status" value="1"/>
</dbReference>
<reference evidence="1 2" key="1">
    <citation type="submission" date="2018-04" db="EMBL/GenBank/DDBJ databases">
        <title>Genomic Encyclopedia of Type Strains, Phase IV (KMG-IV): sequencing the most valuable type-strain genomes for metagenomic binning, comparative biology and taxonomic classification.</title>
        <authorList>
            <person name="Goeker M."/>
        </authorList>
    </citation>
    <scope>NUCLEOTIDE SEQUENCE [LARGE SCALE GENOMIC DNA]</scope>
    <source>
        <strain evidence="1 2">DSM 14823</strain>
    </source>
</reference>
<gene>
    <name evidence="1" type="ORF">C8D82_1116</name>
</gene>
<dbReference type="PANTHER" id="PTHR12526">
    <property type="entry name" value="GLYCOSYLTRANSFERASE"/>
    <property type="match status" value="1"/>
</dbReference>
<keyword evidence="1" id="KW-0808">Transferase</keyword>
<evidence type="ECO:0000313" key="2">
    <source>
        <dbReference type="Proteomes" id="UP000245959"/>
    </source>
</evidence>
<keyword evidence="2" id="KW-1185">Reference proteome</keyword>
<dbReference type="EMBL" id="QEKH01000011">
    <property type="protein sequence ID" value="PVY42550.1"/>
    <property type="molecule type" value="Genomic_DNA"/>
</dbReference>
<dbReference type="Pfam" id="PF13692">
    <property type="entry name" value="Glyco_trans_1_4"/>
    <property type="match status" value="1"/>
</dbReference>
<proteinExistence type="predicted"/>
<comment type="caution">
    <text evidence="1">The sequence shown here is derived from an EMBL/GenBank/DDBJ whole genome shotgun (WGS) entry which is preliminary data.</text>
</comment>
<dbReference type="AlphaFoldDB" id="A0A2U1B1J6"/>
<name>A0A2U1B1J6_9BACT</name>
<dbReference type="GO" id="GO:0016740">
    <property type="term" value="F:transferase activity"/>
    <property type="evidence" value="ECO:0007669"/>
    <property type="project" value="UniProtKB-KW"/>
</dbReference>
<dbReference type="RefSeq" id="WP_116883748.1">
    <property type="nucleotide sequence ID" value="NZ_QEKH01000011.1"/>
</dbReference>
<protein>
    <submittedName>
        <fullName evidence="1">Glycosyltransferase involved in cell wall biosynthesis</fullName>
    </submittedName>
</protein>